<dbReference type="EMBL" id="QLMC01000007">
    <property type="protein sequence ID" value="RAJ92523.1"/>
    <property type="molecule type" value="Genomic_DNA"/>
</dbReference>
<comment type="caution">
    <text evidence="1">The sequence shown here is derived from an EMBL/GenBank/DDBJ whole genome shotgun (WGS) entry which is preliminary data.</text>
</comment>
<name>A0A327WP79_LARAB</name>
<organism evidence="1 2">
    <name type="scientific">Larkinella arboricola</name>
    <dbReference type="NCBI Taxonomy" id="643671"/>
    <lineage>
        <taxon>Bacteria</taxon>
        <taxon>Pseudomonadati</taxon>
        <taxon>Bacteroidota</taxon>
        <taxon>Cytophagia</taxon>
        <taxon>Cytophagales</taxon>
        <taxon>Spirosomataceae</taxon>
        <taxon>Larkinella</taxon>
    </lineage>
</organism>
<dbReference type="InterPro" id="IPR008775">
    <property type="entry name" value="Phytyl_CoA_dOase-like"/>
</dbReference>
<keyword evidence="1" id="KW-0560">Oxidoreductase</keyword>
<reference evidence="1 2" key="1">
    <citation type="submission" date="2018-06" db="EMBL/GenBank/DDBJ databases">
        <title>Genomic Encyclopedia of Archaeal and Bacterial Type Strains, Phase II (KMG-II): from individual species to whole genera.</title>
        <authorList>
            <person name="Goeker M."/>
        </authorList>
    </citation>
    <scope>NUCLEOTIDE SEQUENCE [LARGE SCALE GENOMIC DNA]</scope>
    <source>
        <strain evidence="1 2">DSM 21851</strain>
    </source>
</reference>
<dbReference type="Gene3D" id="2.60.120.620">
    <property type="entry name" value="q2cbj1_9rhob like domain"/>
    <property type="match status" value="1"/>
</dbReference>
<dbReference type="AlphaFoldDB" id="A0A327WP79"/>
<dbReference type="SUPFAM" id="SSF51197">
    <property type="entry name" value="Clavaminate synthase-like"/>
    <property type="match status" value="1"/>
</dbReference>
<dbReference type="Pfam" id="PF05721">
    <property type="entry name" value="PhyH"/>
    <property type="match status" value="1"/>
</dbReference>
<gene>
    <name evidence="1" type="ORF">LX87_04853</name>
</gene>
<protein>
    <submittedName>
        <fullName evidence="1">Phytanoyl-CoA dioxygenase PhyH</fullName>
    </submittedName>
</protein>
<keyword evidence="2" id="KW-1185">Reference proteome</keyword>
<keyword evidence="1" id="KW-0223">Dioxygenase</keyword>
<evidence type="ECO:0000313" key="2">
    <source>
        <dbReference type="Proteomes" id="UP000248790"/>
    </source>
</evidence>
<evidence type="ECO:0000313" key="1">
    <source>
        <dbReference type="EMBL" id="RAJ92523.1"/>
    </source>
</evidence>
<dbReference type="OrthoDB" id="9798771at2"/>
<dbReference type="GO" id="GO:0016706">
    <property type="term" value="F:2-oxoglutarate-dependent dioxygenase activity"/>
    <property type="evidence" value="ECO:0007669"/>
    <property type="project" value="UniProtKB-ARBA"/>
</dbReference>
<dbReference type="Proteomes" id="UP000248790">
    <property type="component" value="Unassembled WGS sequence"/>
</dbReference>
<proteinExistence type="predicted"/>
<sequence>MQDLTKDQIEQFIRDGFVRIDQAFSPEIARAVRTILWREIDADPANPATWTRPVVRLGMYSQEPFVQAANTDVLHRAFDQLVGPGRWLPCRSMGTFPVRFPSEEDPGDGGWHVDASFPADDPANYFAWRVNVRSKARALLMLFLFSDVGEHDAPTRIRVGSHRDVARLLKPAGEPGLSFLELAQQLAELPERSEQLATGAAGTVYLCHPFLVHAAQPHHGTEPRFLAQPPLLFREEPVIEGSTGGYSPVEEAIRQALEE</sequence>
<accession>A0A327WP79</accession>
<dbReference type="RefSeq" id="WP_111631042.1">
    <property type="nucleotide sequence ID" value="NZ_QLMC01000007.1"/>
</dbReference>